<dbReference type="AlphaFoldDB" id="A0A9W5YG78"/>
<comment type="caution">
    <text evidence="1">The sequence shown here is derived from an EMBL/GenBank/DDBJ whole genome shotgun (WGS) entry which is preliminary data.</text>
</comment>
<dbReference type="EMBL" id="BRLB01000016">
    <property type="protein sequence ID" value="GKX31344.1"/>
    <property type="molecule type" value="Genomic_DNA"/>
</dbReference>
<evidence type="ECO:0000313" key="2">
    <source>
        <dbReference type="Proteomes" id="UP001144256"/>
    </source>
</evidence>
<name>A0A9W5YG78_9FIRM</name>
<dbReference type="Pfam" id="PF07374">
    <property type="entry name" value="DUF1492"/>
    <property type="match status" value="1"/>
</dbReference>
<dbReference type="RefSeq" id="WP_281818295.1">
    <property type="nucleotide sequence ID" value="NZ_BRLB01000016.1"/>
</dbReference>
<proteinExistence type="predicted"/>
<organism evidence="1 2">
    <name type="scientific">Vallitalea longa</name>
    <dbReference type="NCBI Taxonomy" id="2936439"/>
    <lineage>
        <taxon>Bacteria</taxon>
        <taxon>Bacillati</taxon>
        <taxon>Bacillota</taxon>
        <taxon>Clostridia</taxon>
        <taxon>Lachnospirales</taxon>
        <taxon>Vallitaleaceae</taxon>
        <taxon>Vallitalea</taxon>
    </lineage>
</organism>
<protein>
    <submittedName>
        <fullName evidence="1">Uncharacterized protein</fullName>
    </submittedName>
</protein>
<accession>A0A9W5YG78</accession>
<dbReference type="InterPro" id="IPR010861">
    <property type="entry name" value="DUF1492"/>
</dbReference>
<keyword evidence="2" id="KW-1185">Reference proteome</keyword>
<reference evidence="1" key="1">
    <citation type="submission" date="2022-06" db="EMBL/GenBank/DDBJ databases">
        <title>Vallitalea longa sp. nov., an anaerobic bacterium isolated from marine sediment.</title>
        <authorList>
            <person name="Hirano S."/>
            <person name="Terahara T."/>
            <person name="Mori K."/>
            <person name="Hamada M."/>
            <person name="Matsumoto R."/>
            <person name="Kobayashi T."/>
        </authorList>
    </citation>
    <scope>NUCLEOTIDE SEQUENCE</scope>
    <source>
        <strain evidence="1">SH18-1</strain>
    </source>
</reference>
<dbReference type="Proteomes" id="UP001144256">
    <property type="component" value="Unassembled WGS sequence"/>
</dbReference>
<sequence length="180" mass="21408">MKHIYHQNHTNILELGNKDKINTNVYHNTKLLLSLYENVLWRINNDIQLIKEECEYEVHKNLDNFIDSLVDVELYVSRSRLDNRLRSIENSKSLVNLINKAMKMVKSYPNIGERYYNILYKTYIAQYKSTTDEMIDYLAISRSTYFREKKKAVNLLGTILWGYLIPQLAEELKKVGFITY</sequence>
<evidence type="ECO:0000313" key="1">
    <source>
        <dbReference type="EMBL" id="GKX31344.1"/>
    </source>
</evidence>
<gene>
    <name evidence="1" type="ORF">SH1V18_38240</name>
</gene>